<dbReference type="KEGG" id="hdf:AArcSl_2533"/>
<sequence length="276" mass="30910">MLGIVACETLYDELGRLAPDASIEFVPQWYHEFPIHAPESQRIHDQVQESIDTLEEEGVDDILVLYHDPAGVAGVSSSEVPLFVYWGGDCIELFLIDRPRGPHGERKSAGTYYLTRGWIDVGLDCFKVYSAYAGEYDGLVRRFEEAQENHPDMWVNWPHSERVQEAATRSERMQTPPEALVRDVVSCYHHVVLLDTGNLYPFHREYAESFRQFVIGVGGDDSAAASASLSVSEADLSRLERILGEPESVREVERYDPGEPVSEPGPSPILSEPSGE</sequence>
<name>A0A343TM32_9EURY</name>
<evidence type="ECO:0000256" key="1">
    <source>
        <dbReference type="SAM" id="MobiDB-lite"/>
    </source>
</evidence>
<dbReference type="OrthoDB" id="379773at2157"/>
<gene>
    <name evidence="3" type="ORF">AArcSl_2533</name>
</gene>
<dbReference type="InterPro" id="IPR012437">
    <property type="entry name" value="DUF1638"/>
</dbReference>
<protein>
    <recommendedName>
        <fullName evidence="2">DUF1638 domain-containing protein</fullName>
    </recommendedName>
</protein>
<organism evidence="3 4">
    <name type="scientific">Halalkaliarchaeum desulfuricum</name>
    <dbReference type="NCBI Taxonomy" id="2055893"/>
    <lineage>
        <taxon>Archaea</taxon>
        <taxon>Methanobacteriati</taxon>
        <taxon>Methanobacteriota</taxon>
        <taxon>Stenosarchaea group</taxon>
        <taxon>Halobacteria</taxon>
        <taxon>Halobacteriales</taxon>
        <taxon>Haloferacaceae</taxon>
        <taxon>Halalkaliarchaeum</taxon>
    </lineage>
</organism>
<evidence type="ECO:0000313" key="4">
    <source>
        <dbReference type="Proteomes" id="UP000263012"/>
    </source>
</evidence>
<evidence type="ECO:0000259" key="2">
    <source>
        <dbReference type="Pfam" id="PF07796"/>
    </source>
</evidence>
<dbReference type="RefSeq" id="WP_119819933.1">
    <property type="nucleotide sequence ID" value="NZ_CP025066.1"/>
</dbReference>
<dbReference type="Proteomes" id="UP000263012">
    <property type="component" value="Chromosome"/>
</dbReference>
<dbReference type="EMBL" id="CP025066">
    <property type="protein sequence ID" value="AUX10154.1"/>
    <property type="molecule type" value="Genomic_DNA"/>
</dbReference>
<proteinExistence type="predicted"/>
<evidence type="ECO:0000313" key="3">
    <source>
        <dbReference type="EMBL" id="AUX10154.1"/>
    </source>
</evidence>
<accession>A0A343TM32</accession>
<keyword evidence="4" id="KW-1185">Reference proteome</keyword>
<dbReference type="GeneID" id="37878889"/>
<dbReference type="AlphaFoldDB" id="A0A343TM32"/>
<feature type="region of interest" description="Disordered" evidence="1">
    <location>
        <begin position="247"/>
        <end position="276"/>
    </location>
</feature>
<feature type="domain" description="DUF1638" evidence="2">
    <location>
        <begin position="39"/>
        <end position="210"/>
    </location>
</feature>
<feature type="compositionally biased region" description="Basic and acidic residues" evidence="1">
    <location>
        <begin position="247"/>
        <end position="257"/>
    </location>
</feature>
<dbReference type="Pfam" id="PF07796">
    <property type="entry name" value="DUF1638"/>
    <property type="match status" value="1"/>
</dbReference>
<reference evidence="4" key="1">
    <citation type="submission" date="2017-11" db="EMBL/GenBank/DDBJ databases">
        <title>Phenotypic and genomic properties of facultatively anaerobic sulfur-reducing natronoarchaea from hypersaline soda lakes.</title>
        <authorList>
            <person name="Sorokin D.Y."/>
            <person name="Kublanov I.V."/>
            <person name="Roman P."/>
            <person name="Sinninghe Damste J.S."/>
            <person name="Golyshin P.N."/>
            <person name="Rojo D."/>
            <person name="Ciordia S."/>
            <person name="Mena M.D.C."/>
            <person name="Ferrer M."/>
            <person name="Messina E."/>
            <person name="Smedile F."/>
            <person name="La Spada G."/>
            <person name="La Cono V."/>
            <person name="Yakimov M.M."/>
        </authorList>
    </citation>
    <scope>NUCLEOTIDE SEQUENCE [LARGE SCALE GENOMIC DNA]</scope>
    <source>
        <strain evidence="4">AArc-Sl</strain>
    </source>
</reference>